<evidence type="ECO:0000313" key="2">
    <source>
        <dbReference type="EMBL" id="KFD49858.1"/>
    </source>
</evidence>
<dbReference type="EMBL" id="KL363263">
    <property type="protein sequence ID" value="KFD49858.1"/>
    <property type="molecule type" value="Genomic_DNA"/>
</dbReference>
<reference evidence="2 3" key="1">
    <citation type="journal article" date="2014" name="Nat. Genet.">
        <title>Genome and transcriptome of the porcine whipworm Trichuris suis.</title>
        <authorList>
            <person name="Jex A.R."/>
            <person name="Nejsum P."/>
            <person name="Schwarz E.M."/>
            <person name="Hu L."/>
            <person name="Young N.D."/>
            <person name="Hall R.S."/>
            <person name="Korhonen P.K."/>
            <person name="Liao S."/>
            <person name="Thamsborg S."/>
            <person name="Xia J."/>
            <person name="Xu P."/>
            <person name="Wang S."/>
            <person name="Scheerlinck J.P."/>
            <person name="Hofmann A."/>
            <person name="Sternberg P.W."/>
            <person name="Wang J."/>
            <person name="Gasser R.B."/>
        </authorList>
    </citation>
    <scope>NUCLEOTIDE SEQUENCE [LARGE SCALE GENOMIC DNA]</scope>
    <source>
        <strain evidence="2">DCEP-RM93M</strain>
    </source>
</reference>
<evidence type="ECO:0000256" key="1">
    <source>
        <dbReference type="SAM" id="MobiDB-lite"/>
    </source>
</evidence>
<protein>
    <submittedName>
        <fullName evidence="2">Uncharacterized protein</fullName>
    </submittedName>
</protein>
<proteinExistence type="predicted"/>
<dbReference type="AlphaFoldDB" id="A0A085LY12"/>
<accession>A0A085LY12</accession>
<feature type="region of interest" description="Disordered" evidence="1">
    <location>
        <begin position="63"/>
        <end position="89"/>
    </location>
</feature>
<gene>
    <name evidence="2" type="ORF">M513_09325</name>
</gene>
<keyword evidence="3" id="KW-1185">Reference proteome</keyword>
<organism evidence="2 3">
    <name type="scientific">Trichuris suis</name>
    <name type="common">pig whipworm</name>
    <dbReference type="NCBI Taxonomy" id="68888"/>
    <lineage>
        <taxon>Eukaryota</taxon>
        <taxon>Metazoa</taxon>
        <taxon>Ecdysozoa</taxon>
        <taxon>Nematoda</taxon>
        <taxon>Enoplea</taxon>
        <taxon>Dorylaimia</taxon>
        <taxon>Trichinellida</taxon>
        <taxon>Trichuridae</taxon>
        <taxon>Trichuris</taxon>
    </lineage>
</organism>
<sequence length="89" mass="9893">MEARTTERVFDRRLIPEFDGSSQSVAEWLEKLELVCKLCKVVVAAQVIPLRLTGRALPFTSNCPSRTGKGGKDQESPAQCFYGQPLHSL</sequence>
<dbReference type="Proteomes" id="UP000030764">
    <property type="component" value="Unassembled WGS sequence"/>
</dbReference>
<name>A0A085LY12_9BILA</name>
<evidence type="ECO:0000313" key="3">
    <source>
        <dbReference type="Proteomes" id="UP000030764"/>
    </source>
</evidence>